<name>A0A6I4IZS8_9SPHN</name>
<protein>
    <recommendedName>
        <fullName evidence="6">CatB-related O-acetyltransferase</fullName>
    </recommendedName>
</protein>
<dbReference type="AlphaFoldDB" id="A0A6I4IZS8"/>
<dbReference type="GO" id="GO:0016746">
    <property type="term" value="F:acyltransferase activity"/>
    <property type="evidence" value="ECO:0007669"/>
    <property type="project" value="UniProtKB-KW"/>
</dbReference>
<sequence>MWREHDHPEQPASRGDVVIGNDVWIGRGAMIMSGVTIGDGAVIGAGSVIARDVPAYTIAVGNPARNVRQRFAPEIVGKLLAIRWWDWPDERIRRAAGLMQSPDIERFIAAVEAGEI</sequence>
<keyword evidence="3" id="KW-0012">Acyltransferase</keyword>
<keyword evidence="5" id="KW-1185">Reference proteome</keyword>
<proteinExistence type="predicted"/>
<evidence type="ECO:0000256" key="2">
    <source>
        <dbReference type="ARBA" id="ARBA00022737"/>
    </source>
</evidence>
<evidence type="ECO:0008006" key="6">
    <source>
        <dbReference type="Google" id="ProtNLM"/>
    </source>
</evidence>
<dbReference type="Gene3D" id="2.160.10.10">
    <property type="entry name" value="Hexapeptide repeat proteins"/>
    <property type="match status" value="1"/>
</dbReference>
<evidence type="ECO:0000313" key="4">
    <source>
        <dbReference type="EMBL" id="MVO77677.1"/>
    </source>
</evidence>
<dbReference type="EMBL" id="WQMS01000007">
    <property type="protein sequence ID" value="MVO77677.1"/>
    <property type="molecule type" value="Genomic_DNA"/>
</dbReference>
<dbReference type="InterPro" id="IPR001451">
    <property type="entry name" value="Hexapep"/>
</dbReference>
<dbReference type="InterPro" id="IPR011004">
    <property type="entry name" value="Trimer_LpxA-like_sf"/>
</dbReference>
<accession>A0A6I4IZS8</accession>
<dbReference type="PANTHER" id="PTHR23416">
    <property type="entry name" value="SIALIC ACID SYNTHASE-RELATED"/>
    <property type="match status" value="1"/>
</dbReference>
<dbReference type="Proteomes" id="UP000441389">
    <property type="component" value="Unassembled WGS sequence"/>
</dbReference>
<dbReference type="SUPFAM" id="SSF51161">
    <property type="entry name" value="Trimeric LpxA-like enzymes"/>
    <property type="match status" value="1"/>
</dbReference>
<evidence type="ECO:0000256" key="1">
    <source>
        <dbReference type="ARBA" id="ARBA00022679"/>
    </source>
</evidence>
<dbReference type="InterPro" id="IPR051159">
    <property type="entry name" value="Hexapeptide_acetyltransf"/>
</dbReference>
<dbReference type="InterPro" id="IPR018357">
    <property type="entry name" value="Hexapep_transf_CS"/>
</dbReference>
<keyword evidence="2" id="KW-0677">Repeat</keyword>
<dbReference type="Pfam" id="PF00132">
    <property type="entry name" value="Hexapep"/>
    <property type="match status" value="1"/>
</dbReference>
<dbReference type="CDD" id="cd03349">
    <property type="entry name" value="LbH_XAT"/>
    <property type="match status" value="1"/>
</dbReference>
<dbReference type="PROSITE" id="PS00101">
    <property type="entry name" value="HEXAPEP_TRANSFERASES"/>
    <property type="match status" value="1"/>
</dbReference>
<evidence type="ECO:0000256" key="3">
    <source>
        <dbReference type="ARBA" id="ARBA00023315"/>
    </source>
</evidence>
<keyword evidence="1" id="KW-0808">Transferase</keyword>
<organism evidence="4 5">
    <name type="scientific">Sphingomonas horti</name>
    <dbReference type="NCBI Taxonomy" id="2682842"/>
    <lineage>
        <taxon>Bacteria</taxon>
        <taxon>Pseudomonadati</taxon>
        <taxon>Pseudomonadota</taxon>
        <taxon>Alphaproteobacteria</taxon>
        <taxon>Sphingomonadales</taxon>
        <taxon>Sphingomonadaceae</taxon>
        <taxon>Sphingomonas</taxon>
    </lineage>
</organism>
<reference evidence="4 5" key="1">
    <citation type="submission" date="2019-12" db="EMBL/GenBank/DDBJ databases">
        <authorList>
            <person name="Huq M.A."/>
        </authorList>
    </citation>
    <scope>NUCLEOTIDE SEQUENCE [LARGE SCALE GENOMIC DNA]</scope>
    <source>
        <strain evidence="4 5">MAH-20</strain>
    </source>
</reference>
<gene>
    <name evidence="4" type="ORF">GON01_06975</name>
</gene>
<comment type="caution">
    <text evidence="4">The sequence shown here is derived from an EMBL/GenBank/DDBJ whole genome shotgun (WGS) entry which is preliminary data.</text>
</comment>
<evidence type="ECO:0000313" key="5">
    <source>
        <dbReference type="Proteomes" id="UP000441389"/>
    </source>
</evidence>